<dbReference type="Proteomes" id="UP000677126">
    <property type="component" value="Chromosome"/>
</dbReference>
<dbReference type="SUPFAM" id="SSF111352">
    <property type="entry name" value="Ammonium transporter"/>
    <property type="match status" value="1"/>
</dbReference>
<gene>
    <name evidence="11" type="ORF">HT578_03000</name>
</gene>
<evidence type="ECO:0000256" key="1">
    <source>
        <dbReference type="ARBA" id="ARBA00004141"/>
    </source>
</evidence>
<feature type="transmembrane region" description="Helical" evidence="8">
    <location>
        <begin position="267"/>
        <end position="288"/>
    </location>
</feature>
<feature type="transmembrane region" description="Helical" evidence="8">
    <location>
        <begin position="52"/>
        <end position="72"/>
    </location>
</feature>
<keyword evidence="9" id="KW-0732">Signal</keyword>
<reference evidence="11 12" key="1">
    <citation type="journal article" date="2021" name="Int. J. Syst. Evol. Microbiol.">
        <title>Novosphingobium decolorationis sp. nov., an aniline blue-decolourizing bacterium isolated from East Pacific sediment.</title>
        <authorList>
            <person name="Chen X."/>
            <person name="Dong B."/>
            <person name="Chen T."/>
            <person name="Ren N."/>
            <person name="Wang J."/>
            <person name="Xu Y."/>
            <person name="Yang J."/>
            <person name="Zhu S."/>
            <person name="Chen J."/>
        </authorList>
    </citation>
    <scope>NUCLEOTIDE SEQUENCE [LARGE SCALE GENOMIC DNA]</scope>
    <source>
        <strain evidence="11 12">502str22</strain>
    </source>
</reference>
<feature type="transmembrane region" description="Helical" evidence="8">
    <location>
        <begin position="84"/>
        <end position="106"/>
    </location>
</feature>
<keyword evidence="5 8" id="KW-1133">Transmembrane helix</keyword>
<evidence type="ECO:0000256" key="3">
    <source>
        <dbReference type="ARBA" id="ARBA00022448"/>
    </source>
</evidence>
<organism evidence="11 12">
    <name type="scientific">Novosphingobium decolorationis</name>
    <dbReference type="NCBI Taxonomy" id="2698673"/>
    <lineage>
        <taxon>Bacteria</taxon>
        <taxon>Pseudomonadati</taxon>
        <taxon>Pseudomonadota</taxon>
        <taxon>Alphaproteobacteria</taxon>
        <taxon>Sphingomonadales</taxon>
        <taxon>Sphingomonadaceae</taxon>
        <taxon>Novosphingobium</taxon>
    </lineage>
</organism>
<keyword evidence="6 8" id="KW-0472">Membrane</keyword>
<feature type="transmembrane region" description="Helical" evidence="8">
    <location>
        <begin position="300"/>
        <end position="317"/>
    </location>
</feature>
<dbReference type="InterPro" id="IPR029020">
    <property type="entry name" value="Ammonium/urea_transptr"/>
</dbReference>
<dbReference type="InterPro" id="IPR001905">
    <property type="entry name" value="Ammonium_transpt"/>
</dbReference>
<evidence type="ECO:0000259" key="10">
    <source>
        <dbReference type="Pfam" id="PF00909"/>
    </source>
</evidence>
<feature type="transmembrane region" description="Helical" evidence="8">
    <location>
        <begin position="205"/>
        <end position="224"/>
    </location>
</feature>
<dbReference type="PANTHER" id="PTHR43029">
    <property type="entry name" value="AMMONIUM TRANSPORTER MEP2"/>
    <property type="match status" value="1"/>
</dbReference>
<feature type="transmembrane region" description="Helical" evidence="8">
    <location>
        <begin position="393"/>
        <end position="420"/>
    </location>
</feature>
<keyword evidence="3" id="KW-0813">Transport</keyword>
<dbReference type="RefSeq" id="WP_213502131.1">
    <property type="nucleotide sequence ID" value="NZ_CP054856.1"/>
</dbReference>
<evidence type="ECO:0000313" key="11">
    <source>
        <dbReference type="EMBL" id="QVM82810.1"/>
    </source>
</evidence>
<feature type="transmembrane region" description="Helical" evidence="8">
    <location>
        <begin position="139"/>
        <end position="158"/>
    </location>
</feature>
<evidence type="ECO:0000256" key="7">
    <source>
        <dbReference type="ARBA" id="ARBA00023177"/>
    </source>
</evidence>
<accession>A0ABX8E1P6</accession>
<feature type="domain" description="Ammonium transporter AmtB-like" evidence="10">
    <location>
        <begin position="50"/>
        <end position="437"/>
    </location>
</feature>
<feature type="transmembrane region" description="Helical" evidence="8">
    <location>
        <begin position="170"/>
        <end position="193"/>
    </location>
</feature>
<evidence type="ECO:0000313" key="12">
    <source>
        <dbReference type="Proteomes" id="UP000677126"/>
    </source>
</evidence>
<dbReference type="PANTHER" id="PTHR43029:SF10">
    <property type="entry name" value="AMMONIUM TRANSPORTER MEP2"/>
    <property type="match status" value="1"/>
</dbReference>
<evidence type="ECO:0000256" key="2">
    <source>
        <dbReference type="ARBA" id="ARBA00005887"/>
    </source>
</evidence>
<comment type="similarity">
    <text evidence="2">Belongs to the ammonia transporter channel (TC 1.A.11.2) family.</text>
</comment>
<feature type="chain" id="PRO_5045344553" evidence="9">
    <location>
        <begin position="37"/>
        <end position="442"/>
    </location>
</feature>
<protein>
    <submittedName>
        <fullName evidence="11">Ammonium transporter</fullName>
    </submittedName>
</protein>
<keyword evidence="7" id="KW-0924">Ammonia transport</keyword>
<feature type="transmembrane region" description="Helical" evidence="8">
    <location>
        <begin position="351"/>
        <end position="373"/>
    </location>
</feature>
<dbReference type="Gene3D" id="1.10.3430.10">
    <property type="entry name" value="Ammonium transporter AmtB like domains"/>
    <property type="match status" value="1"/>
</dbReference>
<evidence type="ECO:0000256" key="4">
    <source>
        <dbReference type="ARBA" id="ARBA00022692"/>
    </source>
</evidence>
<comment type="subcellular location">
    <subcellularLocation>
        <location evidence="1">Membrane</location>
        <topology evidence="1">Multi-pass membrane protein</topology>
    </subcellularLocation>
</comment>
<dbReference type="InterPro" id="IPR024041">
    <property type="entry name" value="NH4_transpt_AmtB-like_dom"/>
</dbReference>
<dbReference type="EMBL" id="CP054856">
    <property type="protein sequence ID" value="QVM82810.1"/>
    <property type="molecule type" value="Genomic_DNA"/>
</dbReference>
<evidence type="ECO:0000256" key="9">
    <source>
        <dbReference type="SAM" id="SignalP"/>
    </source>
</evidence>
<dbReference type="Pfam" id="PF00909">
    <property type="entry name" value="Ammonium_transp"/>
    <property type="match status" value="1"/>
</dbReference>
<evidence type="ECO:0000256" key="8">
    <source>
        <dbReference type="SAM" id="Phobius"/>
    </source>
</evidence>
<evidence type="ECO:0000256" key="6">
    <source>
        <dbReference type="ARBA" id="ARBA00023136"/>
    </source>
</evidence>
<keyword evidence="4 8" id="KW-0812">Transmembrane</keyword>
<feature type="transmembrane region" description="Helical" evidence="8">
    <location>
        <begin position="236"/>
        <end position="255"/>
    </location>
</feature>
<keyword evidence="12" id="KW-1185">Reference proteome</keyword>
<feature type="signal peptide" evidence="9">
    <location>
        <begin position="1"/>
        <end position="36"/>
    </location>
</feature>
<feature type="transmembrane region" description="Helical" evidence="8">
    <location>
        <begin position="323"/>
        <end position="339"/>
    </location>
</feature>
<proteinExistence type="inferred from homology"/>
<name>A0ABX8E1P6_9SPHN</name>
<sequence length="442" mass="44500">MNGMGRADGQRGKAGHRLALLACSLLLASISRPASAQSGALDLADTGDTAWVLAASVLALAATLPGLVLFACGQARGRNQITTLYQGMGAVLASALAWAVAGYTLAFGNASGGWLGAGNAWMLREFGNLRTASSIPESGFALFQSTSALVPVAILVAFRSGRMNTGWFMVFAPLWSLVAYAPLAHAIWGGGWISEKFLPIDWNGGIVIGLAVGVSGLVLALLGPEREPAPSPLSPLSLLLILLGAALFLVGRIAASGGQALTGNDDAAAAMLATLLGAAAGAITWLFLGLVTNRAPGPLSLARGLLCGLACIAPAAGYVSPGGAIMISVIGTAASYGLTRTLQARSRLGDAGVLASVFAGGGACGSLLVVPFIQPALGGTGLPSGNSLMDQLIGQAATLAIATAWMAGTTLVLATMVSLVRPMRPSQDRIDQGLDVATPEGF</sequence>
<evidence type="ECO:0000256" key="5">
    <source>
        <dbReference type="ARBA" id="ARBA00022989"/>
    </source>
</evidence>